<accession>A0ACC2NUF2</accession>
<sequence>MPVGPLPLLFVCAVCSFSCALVIFCVTSTHRIPKFHNTLAFMGFLCAMLVVYAVAQEVMAVLECVGFASGISDAMLGITLLAWGNSVGDLISNVAIARKGFPRMGFSACFGGPMFNTLLGLGLSFGIAASRSEGNQIQVRQGDLSPGCFAFLLCSLGGSLIYLGVTGFIARRSYGYLLFTLYAVFMLMNVLSELHIIHPLGTDHRPDEADVGAVL</sequence>
<dbReference type="Proteomes" id="UP001239111">
    <property type="component" value="Chromosome 2"/>
</dbReference>
<reference evidence="1" key="1">
    <citation type="submission" date="2023-04" db="EMBL/GenBank/DDBJ databases">
        <title>A chromosome-level genome assembly of the parasitoid wasp Eretmocerus hayati.</title>
        <authorList>
            <person name="Zhong Y."/>
            <person name="Liu S."/>
            <person name="Liu Y."/>
        </authorList>
    </citation>
    <scope>NUCLEOTIDE SEQUENCE</scope>
    <source>
        <strain evidence="1">ZJU_SS_LIU_2023</strain>
    </source>
</reference>
<comment type="caution">
    <text evidence="1">The sequence shown here is derived from an EMBL/GenBank/DDBJ whole genome shotgun (WGS) entry which is preliminary data.</text>
</comment>
<dbReference type="EMBL" id="CM056742">
    <property type="protein sequence ID" value="KAJ8674828.1"/>
    <property type="molecule type" value="Genomic_DNA"/>
</dbReference>
<keyword evidence="2" id="KW-1185">Reference proteome</keyword>
<evidence type="ECO:0000313" key="1">
    <source>
        <dbReference type="EMBL" id="KAJ8674828.1"/>
    </source>
</evidence>
<organism evidence="1 2">
    <name type="scientific">Eretmocerus hayati</name>
    <dbReference type="NCBI Taxonomy" id="131215"/>
    <lineage>
        <taxon>Eukaryota</taxon>
        <taxon>Metazoa</taxon>
        <taxon>Ecdysozoa</taxon>
        <taxon>Arthropoda</taxon>
        <taxon>Hexapoda</taxon>
        <taxon>Insecta</taxon>
        <taxon>Pterygota</taxon>
        <taxon>Neoptera</taxon>
        <taxon>Endopterygota</taxon>
        <taxon>Hymenoptera</taxon>
        <taxon>Apocrita</taxon>
        <taxon>Proctotrupomorpha</taxon>
        <taxon>Chalcidoidea</taxon>
        <taxon>Aphelinidae</taxon>
        <taxon>Aphelininae</taxon>
        <taxon>Eretmocerus</taxon>
    </lineage>
</organism>
<protein>
    <submittedName>
        <fullName evidence="1">Uncharacterized protein</fullName>
    </submittedName>
</protein>
<proteinExistence type="predicted"/>
<name>A0ACC2NUF2_9HYME</name>
<gene>
    <name evidence="1" type="ORF">QAD02_010614</name>
</gene>
<evidence type="ECO:0000313" key="2">
    <source>
        <dbReference type="Proteomes" id="UP001239111"/>
    </source>
</evidence>